<gene>
    <name evidence="1" type="ORF">SAMN05444353_0093</name>
</gene>
<name>A0A1H5EWG3_9FLAO</name>
<evidence type="ECO:0000313" key="2">
    <source>
        <dbReference type="Proteomes" id="UP000183071"/>
    </source>
</evidence>
<sequence length="36" mass="4356">MEHCLCPQRYLLNKDNYIAIKNKKNLIQPNENIRKV</sequence>
<dbReference type="Proteomes" id="UP000183071">
    <property type="component" value="Unassembled WGS sequence"/>
</dbReference>
<protein>
    <submittedName>
        <fullName evidence="1">Uncharacterized protein</fullName>
    </submittedName>
</protein>
<reference evidence="1 2" key="1">
    <citation type="submission" date="2016-10" db="EMBL/GenBank/DDBJ databases">
        <authorList>
            <person name="Varghese N."/>
            <person name="Submissions S."/>
        </authorList>
    </citation>
    <scope>NUCLEOTIDE SEQUENCE [LARGE SCALE GENOMIC DNA]</scope>
    <source>
        <strain evidence="1 2">DSW-5</strain>
    </source>
</reference>
<comment type="caution">
    <text evidence="1">The sequence shown here is derived from an EMBL/GenBank/DDBJ whole genome shotgun (WGS) entry which is preliminary data.</text>
</comment>
<proteinExistence type="predicted"/>
<accession>A0A1H5EWG3</accession>
<keyword evidence="2" id="KW-1185">Reference proteome</keyword>
<organism evidence="1 2">
    <name type="scientific">Polaribacter dokdonensis DSW-5</name>
    <dbReference type="NCBI Taxonomy" id="1300348"/>
    <lineage>
        <taxon>Bacteria</taxon>
        <taxon>Pseudomonadati</taxon>
        <taxon>Bacteroidota</taxon>
        <taxon>Flavobacteriia</taxon>
        <taxon>Flavobacteriales</taxon>
        <taxon>Flavobacteriaceae</taxon>
    </lineage>
</organism>
<evidence type="ECO:0000313" key="1">
    <source>
        <dbReference type="EMBL" id="SED95442.1"/>
    </source>
</evidence>
<dbReference type="EMBL" id="FNUE01000001">
    <property type="protein sequence ID" value="SED95442.1"/>
    <property type="molecule type" value="Genomic_DNA"/>
</dbReference>